<dbReference type="GO" id="GO:0051707">
    <property type="term" value="P:response to other organism"/>
    <property type="evidence" value="ECO:0007669"/>
    <property type="project" value="UniProtKB-ARBA"/>
</dbReference>
<dbReference type="GO" id="GO:0005524">
    <property type="term" value="F:ATP binding"/>
    <property type="evidence" value="ECO:0007669"/>
    <property type="project" value="UniProtKB-KW"/>
</dbReference>
<dbReference type="Pfam" id="PF00931">
    <property type="entry name" value="NB-ARC"/>
    <property type="match status" value="1"/>
</dbReference>
<dbReference type="FunFam" id="3.40.50.300:FF:001091">
    <property type="entry name" value="Probable disease resistance protein At1g61300"/>
    <property type="match status" value="1"/>
</dbReference>
<dbReference type="Proteomes" id="UP000000226">
    <property type="component" value="Chromosome 11"/>
</dbReference>
<name>V7AN96_PHAVU</name>
<dbReference type="EMBL" id="CM002298">
    <property type="protein sequence ID" value="ESW05646.1"/>
    <property type="molecule type" value="Genomic_DNA"/>
</dbReference>
<evidence type="ECO:0000256" key="4">
    <source>
        <dbReference type="ARBA" id="ARBA00022821"/>
    </source>
</evidence>
<dbReference type="PANTHER" id="PTHR36766:SF40">
    <property type="entry name" value="DISEASE RESISTANCE PROTEIN RGA3"/>
    <property type="match status" value="1"/>
</dbReference>
<protein>
    <recommendedName>
        <fullName evidence="12">Disease resistance RPP13-like protein 1</fullName>
    </recommendedName>
</protein>
<dbReference type="Gene3D" id="3.80.10.10">
    <property type="entry name" value="Ribonuclease Inhibitor"/>
    <property type="match status" value="2"/>
</dbReference>
<dbReference type="InterPro" id="IPR041118">
    <property type="entry name" value="Rx_N"/>
</dbReference>
<feature type="domain" description="Disease resistance protein winged helix" evidence="8">
    <location>
        <begin position="433"/>
        <end position="502"/>
    </location>
</feature>
<evidence type="ECO:0000259" key="6">
    <source>
        <dbReference type="Pfam" id="PF00931"/>
    </source>
</evidence>
<evidence type="ECO:0000313" key="11">
    <source>
        <dbReference type="Proteomes" id="UP000000226"/>
    </source>
</evidence>
<evidence type="ECO:0008006" key="12">
    <source>
        <dbReference type="Google" id="ProtNLM"/>
    </source>
</evidence>
<sequence>MALEMVTGALVSTFVERTIDTLASRLVHIFGARKHKKKQLSDLKMKLLAIDVVAFDAEQKQFTDPRVRDWLLRAKDVVFDAEDLLEEIDYELSKSRQVEAESQSATNKVWNSLKSSFVTFFENEIESNMQQVIEDLEHLATQSDFLGLKKASGVGVGSGSSSRLTYTSLPNESVIYGRDDHKEFVLNWLTSDTQNNLSILSIVGMGGLGKTSLAQHVFNDPKIEGKFDIKAWVSVPQEFDVLNVSRAILDTITSSTDHSIQQEVVQRRLEEKLTGKKFLLILDDVWNERQSKWEDVQKPLLFGGQESRILVTTRSEKVAVTMRSEKHLLKVLSKDYCWDLFAKHAFQISNPQPDPDFLEIGKKIVEKCNGLPLALKTMGSLLHSKTSVWEWESIMKSEIWDFSENESDILPALRLSYLHLPSHLKKCFAFCALFPKGYRFDKECLIQLWLAENFLESPLQKRIPKEVGEQYFNDLLSWSFFQESGKEEEKHFIIHDLLNDLAKFVCEDICIRLGVDEPKGIPKTSHHFSFPTSGVVHFDGFGSLIDTQKLYTFMRTDMRMYNPFCFPWYCKMSIDDLFSKFKFIRFLSLSHCRNLREVPKSVGNLKHLRSLDISFTKIEKLPDSLSLLYKLQILKLNYCPRLKELPSYLHQLDNLRYLEFINTKVKIVPAHLGKLKNLQVLMSSFYVEKNKEFSIQKLGQLNLHGSLAIHELQNIENPSYASEADLKNKPDLVELQLEWNIMDSSSVDSTKAGDVIENLQPSKYLKKLSVRNFVGKQLPNWVLDNSLLNLVSLSFMNCTCCQHFPPLGLLPFLKKLEISGFDEIVSIDADFHGNNSCSFKSLETLEFSNMSQWEKWECQALTRAFPCLRQLFIRKCPKLKGELPEQVVPLERLQIEDCQELEASAPRTLYLLLSDCGKLQLDCASLRSLTMGGHNMQTSLLEIVGKSNTLDLLVIYSLLESLEHLRISRCHKLESLPANMHLLLPSLWYLSIEDCPRLELFPNRSLPSNLKELRIRKCSRLVGSLKGAFGDICSLKRLKFEEVDAECFPDEGLLPLSLTDLSIYHCPNLEKLEYKGLYQLSSLQTLTLFDCPNLQRLPQEGLPKSILNLIINQCPLLKQRCQKEGGEDWEKIAHIRHLYIPK</sequence>
<keyword evidence="3" id="KW-0547">Nucleotide-binding</keyword>
<dbReference type="SMR" id="V7AN96"/>
<dbReference type="PRINTS" id="PR00364">
    <property type="entry name" value="DISEASERSIST"/>
</dbReference>
<dbReference type="InterPro" id="IPR042197">
    <property type="entry name" value="Apaf_helical"/>
</dbReference>
<dbReference type="OrthoDB" id="431454at2759"/>
<dbReference type="InterPro" id="IPR002182">
    <property type="entry name" value="NB-ARC"/>
</dbReference>
<organism evidence="10 11">
    <name type="scientific">Phaseolus vulgaris</name>
    <name type="common">Kidney bean</name>
    <name type="synonym">French bean</name>
    <dbReference type="NCBI Taxonomy" id="3885"/>
    <lineage>
        <taxon>Eukaryota</taxon>
        <taxon>Viridiplantae</taxon>
        <taxon>Streptophyta</taxon>
        <taxon>Embryophyta</taxon>
        <taxon>Tracheophyta</taxon>
        <taxon>Spermatophyta</taxon>
        <taxon>Magnoliopsida</taxon>
        <taxon>eudicotyledons</taxon>
        <taxon>Gunneridae</taxon>
        <taxon>Pentapetalae</taxon>
        <taxon>rosids</taxon>
        <taxon>fabids</taxon>
        <taxon>Fabales</taxon>
        <taxon>Fabaceae</taxon>
        <taxon>Papilionoideae</taxon>
        <taxon>50 kb inversion clade</taxon>
        <taxon>NPAAA clade</taxon>
        <taxon>indigoferoid/millettioid clade</taxon>
        <taxon>Phaseoleae</taxon>
        <taxon>Phaseolus</taxon>
    </lineage>
</organism>
<feature type="domain" description="NB-ARC" evidence="6">
    <location>
        <begin position="179"/>
        <end position="347"/>
    </location>
</feature>
<accession>V7AN96</accession>
<dbReference type="SUPFAM" id="SSF52058">
    <property type="entry name" value="L domain-like"/>
    <property type="match status" value="2"/>
</dbReference>
<dbReference type="AlphaFoldDB" id="V7AN96"/>
<evidence type="ECO:0000259" key="7">
    <source>
        <dbReference type="Pfam" id="PF18052"/>
    </source>
</evidence>
<dbReference type="Gene3D" id="1.20.5.4130">
    <property type="match status" value="1"/>
</dbReference>
<feature type="domain" description="R13L1/DRL21-like LRR repeat region" evidence="9">
    <location>
        <begin position="695"/>
        <end position="820"/>
    </location>
</feature>
<gene>
    <name evidence="10" type="ORF">PHAVU_011G197600g</name>
</gene>
<dbReference type="Gramene" id="ESW05646">
    <property type="protein sequence ID" value="ESW05646"/>
    <property type="gene ID" value="PHAVU_011G197600g"/>
</dbReference>
<dbReference type="OMA" id="LEWESIM"/>
<keyword evidence="11" id="KW-1185">Reference proteome</keyword>
<dbReference type="Gene3D" id="1.10.8.430">
    <property type="entry name" value="Helical domain of apoptotic protease-activating factors"/>
    <property type="match status" value="1"/>
</dbReference>
<keyword evidence="4" id="KW-0611">Plant defense</keyword>
<dbReference type="InterPro" id="IPR032675">
    <property type="entry name" value="LRR_dom_sf"/>
</dbReference>
<evidence type="ECO:0000259" key="8">
    <source>
        <dbReference type="Pfam" id="PF23559"/>
    </source>
</evidence>
<dbReference type="eggNOG" id="KOG4658">
    <property type="taxonomic scope" value="Eukaryota"/>
</dbReference>
<dbReference type="InterPro" id="IPR056789">
    <property type="entry name" value="LRR_R13L1-DRL21"/>
</dbReference>
<dbReference type="PANTHER" id="PTHR36766">
    <property type="entry name" value="PLANT BROAD-SPECTRUM MILDEW RESISTANCE PROTEIN RPW8"/>
    <property type="match status" value="1"/>
</dbReference>
<reference evidence="11" key="1">
    <citation type="journal article" date="2014" name="Nat. Genet.">
        <title>A reference genome for common bean and genome-wide analysis of dual domestications.</title>
        <authorList>
            <person name="Schmutz J."/>
            <person name="McClean P.E."/>
            <person name="Mamidi S."/>
            <person name="Wu G.A."/>
            <person name="Cannon S.B."/>
            <person name="Grimwood J."/>
            <person name="Jenkins J."/>
            <person name="Shu S."/>
            <person name="Song Q."/>
            <person name="Chavarro C."/>
            <person name="Torres-Torres M."/>
            <person name="Geffroy V."/>
            <person name="Moghaddam S.M."/>
            <person name="Gao D."/>
            <person name="Abernathy B."/>
            <person name="Barry K."/>
            <person name="Blair M."/>
            <person name="Brick M.A."/>
            <person name="Chovatia M."/>
            <person name="Gepts P."/>
            <person name="Goodstein D.M."/>
            <person name="Gonzales M."/>
            <person name="Hellsten U."/>
            <person name="Hyten D.L."/>
            <person name="Jia G."/>
            <person name="Kelly J.D."/>
            <person name="Kudrna D."/>
            <person name="Lee R."/>
            <person name="Richard M.M."/>
            <person name="Miklas P.N."/>
            <person name="Osorno J.M."/>
            <person name="Rodrigues J."/>
            <person name="Thareau V."/>
            <person name="Urrea C.A."/>
            <person name="Wang M."/>
            <person name="Yu Y."/>
            <person name="Zhang M."/>
            <person name="Wing R.A."/>
            <person name="Cregan P.B."/>
            <person name="Rokhsar D.S."/>
            <person name="Jackson S.A."/>
        </authorList>
    </citation>
    <scope>NUCLEOTIDE SEQUENCE [LARGE SCALE GENOMIC DNA]</scope>
    <source>
        <strain evidence="11">cv. G19833</strain>
    </source>
</reference>
<dbReference type="InterPro" id="IPR058922">
    <property type="entry name" value="WHD_DRP"/>
</dbReference>
<dbReference type="Pfam" id="PF25019">
    <property type="entry name" value="LRR_R13L1-DRL21"/>
    <property type="match status" value="1"/>
</dbReference>
<dbReference type="PROSITE" id="PS51450">
    <property type="entry name" value="LRR"/>
    <property type="match status" value="1"/>
</dbReference>
<evidence type="ECO:0000256" key="2">
    <source>
        <dbReference type="ARBA" id="ARBA00022737"/>
    </source>
</evidence>
<evidence type="ECO:0000256" key="3">
    <source>
        <dbReference type="ARBA" id="ARBA00022741"/>
    </source>
</evidence>
<evidence type="ECO:0000259" key="9">
    <source>
        <dbReference type="Pfam" id="PF25019"/>
    </source>
</evidence>
<dbReference type="Gene3D" id="1.10.10.10">
    <property type="entry name" value="Winged helix-like DNA-binding domain superfamily/Winged helix DNA-binding domain"/>
    <property type="match status" value="1"/>
</dbReference>
<dbReference type="Pfam" id="PF18052">
    <property type="entry name" value="Rx_N"/>
    <property type="match status" value="1"/>
</dbReference>
<dbReference type="GO" id="GO:0006952">
    <property type="term" value="P:defense response"/>
    <property type="evidence" value="ECO:0007669"/>
    <property type="project" value="UniProtKB-KW"/>
</dbReference>
<dbReference type="InterPro" id="IPR036388">
    <property type="entry name" value="WH-like_DNA-bd_sf"/>
</dbReference>
<dbReference type="FunFam" id="1.10.8.430:FF:000003">
    <property type="entry name" value="Probable disease resistance protein At5g66910"/>
    <property type="match status" value="1"/>
</dbReference>
<dbReference type="InterPro" id="IPR001611">
    <property type="entry name" value="Leu-rich_rpt"/>
</dbReference>
<keyword evidence="2" id="KW-0677">Repeat</keyword>
<dbReference type="Pfam" id="PF23559">
    <property type="entry name" value="WHD_DRP"/>
    <property type="match status" value="1"/>
</dbReference>
<dbReference type="InterPro" id="IPR027417">
    <property type="entry name" value="P-loop_NTPase"/>
</dbReference>
<proteinExistence type="predicted"/>
<evidence type="ECO:0000313" key="10">
    <source>
        <dbReference type="EMBL" id="ESW05646.1"/>
    </source>
</evidence>
<evidence type="ECO:0000256" key="5">
    <source>
        <dbReference type="ARBA" id="ARBA00022840"/>
    </source>
</evidence>
<keyword evidence="5" id="KW-0067">ATP-binding</keyword>
<dbReference type="GO" id="GO:0043531">
    <property type="term" value="F:ADP binding"/>
    <property type="evidence" value="ECO:0007669"/>
    <property type="project" value="InterPro"/>
</dbReference>
<evidence type="ECO:0000256" key="1">
    <source>
        <dbReference type="ARBA" id="ARBA00022614"/>
    </source>
</evidence>
<dbReference type="SUPFAM" id="SSF52540">
    <property type="entry name" value="P-loop containing nucleoside triphosphate hydrolases"/>
    <property type="match status" value="1"/>
</dbReference>
<feature type="domain" description="Disease resistance N-terminal" evidence="7">
    <location>
        <begin position="14"/>
        <end position="103"/>
    </location>
</feature>
<dbReference type="Gene3D" id="3.40.50.300">
    <property type="entry name" value="P-loop containing nucleotide triphosphate hydrolases"/>
    <property type="match status" value="1"/>
</dbReference>
<keyword evidence="1" id="KW-0433">Leucine-rich repeat</keyword>